<evidence type="ECO:0000256" key="5">
    <source>
        <dbReference type="ARBA" id="ARBA00022989"/>
    </source>
</evidence>
<dbReference type="InParanoid" id="Q2FMW9"/>
<dbReference type="eggNOG" id="arCOG00751">
    <property type="taxonomic scope" value="Archaea"/>
</dbReference>
<dbReference type="Proteomes" id="UP000001941">
    <property type="component" value="Chromosome"/>
</dbReference>
<proteinExistence type="inferred from homology"/>
<dbReference type="PANTHER" id="PTHR43376">
    <property type="entry name" value="OLIGOPEPTIDE TRANSPORT SYSTEM PERMEASE PROTEIN"/>
    <property type="match status" value="1"/>
</dbReference>
<dbReference type="CDD" id="cd06261">
    <property type="entry name" value="TM_PBP2"/>
    <property type="match status" value="1"/>
</dbReference>
<evidence type="ECO:0000256" key="1">
    <source>
        <dbReference type="ARBA" id="ARBA00004651"/>
    </source>
</evidence>
<reference evidence="10" key="1">
    <citation type="journal article" date="2016" name="Stand. Genomic Sci.">
        <title>Complete genome sequence of Methanospirillum hungatei type strain JF1.</title>
        <authorList>
            <person name="Gunsalus R.P."/>
            <person name="Cook L.E."/>
            <person name="Crable B."/>
            <person name="Rohlin L."/>
            <person name="McDonald E."/>
            <person name="Mouttaki H."/>
            <person name="Sieber J.R."/>
            <person name="Poweleit N."/>
            <person name="Zhou H."/>
            <person name="Lapidus A.L."/>
            <person name="Daligault H.E."/>
            <person name="Land M."/>
            <person name="Gilna P."/>
            <person name="Ivanova N."/>
            <person name="Kyrpides N."/>
            <person name="Culley D.E."/>
            <person name="McInerney M.J."/>
        </authorList>
    </citation>
    <scope>NUCLEOTIDE SEQUENCE [LARGE SCALE GENOMIC DNA]</scope>
    <source>
        <strain evidence="10">ATCC 27890 / DSM 864 / NBRC 100397 / JF-1</strain>
    </source>
</reference>
<evidence type="ECO:0000313" key="9">
    <source>
        <dbReference type="EMBL" id="ABD40010.1"/>
    </source>
</evidence>
<protein>
    <submittedName>
        <fullName evidence="9">Binding-protein-dependent transport systems inner membrane component</fullName>
    </submittedName>
</protein>
<keyword evidence="2 7" id="KW-0813">Transport</keyword>
<evidence type="ECO:0000256" key="6">
    <source>
        <dbReference type="ARBA" id="ARBA00023136"/>
    </source>
</evidence>
<evidence type="ECO:0000259" key="8">
    <source>
        <dbReference type="PROSITE" id="PS50928"/>
    </source>
</evidence>
<accession>Q2FMW9</accession>
<feature type="transmembrane region" description="Helical" evidence="7">
    <location>
        <begin position="179"/>
        <end position="199"/>
    </location>
</feature>
<keyword evidence="10" id="KW-1185">Reference proteome</keyword>
<evidence type="ECO:0000256" key="4">
    <source>
        <dbReference type="ARBA" id="ARBA00022692"/>
    </source>
</evidence>
<dbReference type="InterPro" id="IPR045621">
    <property type="entry name" value="BPD_transp_1_N"/>
</dbReference>
<dbReference type="GO" id="GO:0055085">
    <property type="term" value="P:transmembrane transport"/>
    <property type="evidence" value="ECO:0007669"/>
    <property type="project" value="InterPro"/>
</dbReference>
<dbReference type="Pfam" id="PF00528">
    <property type="entry name" value="BPD_transp_1"/>
    <property type="match status" value="1"/>
</dbReference>
<feature type="domain" description="ABC transmembrane type-1" evidence="8">
    <location>
        <begin position="103"/>
        <end position="307"/>
    </location>
</feature>
<dbReference type="EnsemblBacteria" id="ABD40010">
    <property type="protein sequence ID" value="ABD40010"/>
    <property type="gene ID" value="Mhun_0238"/>
</dbReference>
<dbReference type="InterPro" id="IPR035906">
    <property type="entry name" value="MetI-like_sf"/>
</dbReference>
<feature type="transmembrane region" description="Helical" evidence="7">
    <location>
        <begin position="142"/>
        <end position="167"/>
    </location>
</feature>
<evidence type="ECO:0000256" key="7">
    <source>
        <dbReference type="RuleBase" id="RU363032"/>
    </source>
</evidence>
<dbReference type="SUPFAM" id="SSF161098">
    <property type="entry name" value="MetI-like"/>
    <property type="match status" value="1"/>
</dbReference>
<dbReference type="InterPro" id="IPR000515">
    <property type="entry name" value="MetI-like"/>
</dbReference>
<dbReference type="Gene3D" id="1.10.3720.10">
    <property type="entry name" value="MetI-like"/>
    <property type="match status" value="1"/>
</dbReference>
<keyword evidence="5 7" id="KW-1133">Transmembrane helix</keyword>
<dbReference type="PANTHER" id="PTHR43376:SF1">
    <property type="entry name" value="OLIGOPEPTIDE TRANSPORT SYSTEM PERMEASE PROTEIN"/>
    <property type="match status" value="1"/>
</dbReference>
<feature type="transmembrane region" description="Helical" evidence="7">
    <location>
        <begin position="103"/>
        <end position="130"/>
    </location>
</feature>
<dbReference type="AlphaFoldDB" id="Q2FMW9"/>
<dbReference type="Pfam" id="PF19300">
    <property type="entry name" value="BPD_transp_1_N"/>
    <property type="match status" value="1"/>
</dbReference>
<keyword evidence="4 7" id="KW-0812">Transmembrane</keyword>
<feature type="transmembrane region" description="Helical" evidence="7">
    <location>
        <begin position="243"/>
        <end position="268"/>
    </location>
</feature>
<sequence length="322" mass="36306">MVMIHPAGIFLSRKLLRYILSFFCILLIVFLLPRMMPGDPVSNLVGEDIYLSQSTIDSLRAAFGLDTPLHEQFLIYCLQIMHGNLGYSYHMHGPVFEILISRAWWTLLYTIPSIIIGAWIGISLGARAGFQSGKWWSDAISLIALVISSTPPYLLSLLVLVLFVYHLGLFPFKGFYDTYNLQSILYHLILPTFVLISFYTSRNILIMRGAVLTEKELLYPQFARSLGISERNILLHHIRKNAIIPLIALIALDFGFLFSGALFIEIVFSLNGMGSLMYDAILARDYPILTGSLLIIAIFVIIANITADIMSLIIDPRIRRSS</sequence>
<feature type="transmembrane region" description="Helical" evidence="7">
    <location>
        <begin position="288"/>
        <end position="314"/>
    </location>
</feature>
<dbReference type="HOGENOM" id="CLU_036879_1_0_2"/>
<feature type="transmembrane region" description="Helical" evidence="7">
    <location>
        <begin position="15"/>
        <end position="33"/>
    </location>
</feature>
<evidence type="ECO:0000256" key="2">
    <source>
        <dbReference type="ARBA" id="ARBA00022448"/>
    </source>
</evidence>
<dbReference type="STRING" id="323259.Mhun_0238"/>
<dbReference type="GO" id="GO:0005886">
    <property type="term" value="C:plasma membrane"/>
    <property type="evidence" value="ECO:0007669"/>
    <property type="project" value="UniProtKB-SubCell"/>
</dbReference>
<gene>
    <name evidence="9" type="ordered locus">Mhun_0238</name>
</gene>
<organism evidence="9 10">
    <name type="scientific">Methanospirillum hungatei JF-1 (strain ATCC 27890 / DSM 864 / NBRC 100397 / JF-1)</name>
    <dbReference type="NCBI Taxonomy" id="323259"/>
    <lineage>
        <taxon>Archaea</taxon>
        <taxon>Methanobacteriati</taxon>
        <taxon>Methanobacteriota</taxon>
        <taxon>Stenosarchaea group</taxon>
        <taxon>Methanomicrobia</taxon>
        <taxon>Methanomicrobiales</taxon>
        <taxon>Methanospirillaceae</taxon>
        <taxon>Methanospirillum</taxon>
    </lineage>
</organism>
<comment type="similarity">
    <text evidence="7">Belongs to the binding-protein-dependent transport system permease family.</text>
</comment>
<dbReference type="KEGG" id="mhu:Mhun_0238"/>
<evidence type="ECO:0000256" key="3">
    <source>
        <dbReference type="ARBA" id="ARBA00022475"/>
    </source>
</evidence>
<evidence type="ECO:0000313" key="10">
    <source>
        <dbReference type="Proteomes" id="UP000001941"/>
    </source>
</evidence>
<keyword evidence="3" id="KW-1003">Cell membrane</keyword>
<dbReference type="RefSeq" id="WP_011447305.1">
    <property type="nucleotide sequence ID" value="NC_007796.1"/>
</dbReference>
<comment type="subcellular location">
    <subcellularLocation>
        <location evidence="1 7">Cell membrane</location>
        <topology evidence="1 7">Multi-pass membrane protein</topology>
    </subcellularLocation>
</comment>
<dbReference type="GeneID" id="3924880"/>
<dbReference type="EMBL" id="CP000254">
    <property type="protein sequence ID" value="ABD40010.1"/>
    <property type="molecule type" value="Genomic_DNA"/>
</dbReference>
<dbReference type="PROSITE" id="PS50928">
    <property type="entry name" value="ABC_TM1"/>
    <property type="match status" value="1"/>
</dbReference>
<keyword evidence="6 7" id="KW-0472">Membrane</keyword>
<name>Q2FMW9_METHJ</name>